<accession>A0ABD3UHI0</accession>
<keyword evidence="1" id="KW-0812">Transmembrane</keyword>
<gene>
    <name evidence="3" type="ORF">ACJMK2_018888</name>
</gene>
<reference evidence="3 4" key="1">
    <citation type="submission" date="2024-11" db="EMBL/GenBank/DDBJ databases">
        <title>Chromosome-level genome assembly of the freshwater bivalve Anodonta woodiana.</title>
        <authorList>
            <person name="Chen X."/>
        </authorList>
    </citation>
    <scope>NUCLEOTIDE SEQUENCE [LARGE SCALE GENOMIC DNA]</scope>
    <source>
        <strain evidence="3">MN2024</strain>
        <tissue evidence="3">Gills</tissue>
    </source>
</reference>
<protein>
    <recommendedName>
        <fullName evidence="2">Glycosyltransferase 2-like domain-containing protein</fullName>
    </recommendedName>
</protein>
<dbReference type="SUPFAM" id="SSF53448">
    <property type="entry name" value="Nucleotide-diphospho-sugar transferases"/>
    <property type="match status" value="1"/>
</dbReference>
<dbReference type="EMBL" id="JBJQND010000016">
    <property type="protein sequence ID" value="KAL3848003.1"/>
    <property type="molecule type" value="Genomic_DNA"/>
</dbReference>
<dbReference type="Pfam" id="PF13632">
    <property type="entry name" value="Glyco_trans_2_3"/>
    <property type="match status" value="1"/>
</dbReference>
<evidence type="ECO:0000313" key="4">
    <source>
        <dbReference type="Proteomes" id="UP001634394"/>
    </source>
</evidence>
<proteinExistence type="predicted"/>
<dbReference type="InterPro" id="IPR001173">
    <property type="entry name" value="Glyco_trans_2-like"/>
</dbReference>
<evidence type="ECO:0000259" key="2">
    <source>
        <dbReference type="Pfam" id="PF13632"/>
    </source>
</evidence>
<dbReference type="AlphaFoldDB" id="A0ABD3UHI0"/>
<feature type="domain" description="Glycosyltransferase 2-like" evidence="2">
    <location>
        <begin position="182"/>
        <end position="384"/>
    </location>
</feature>
<feature type="transmembrane region" description="Helical" evidence="1">
    <location>
        <begin position="51"/>
        <end position="75"/>
    </location>
</feature>
<feature type="transmembrane region" description="Helical" evidence="1">
    <location>
        <begin position="374"/>
        <end position="394"/>
    </location>
</feature>
<dbReference type="InterPro" id="IPR027389">
    <property type="entry name" value="B_mannosylTrfase_Bre-3/Egh"/>
</dbReference>
<dbReference type="PANTHER" id="PTHR16779">
    <property type="entry name" value="BETA-1,4-MANNOSYLTRANSFERASE EGH"/>
    <property type="match status" value="1"/>
</dbReference>
<dbReference type="PANTHER" id="PTHR16779:SF1">
    <property type="entry name" value="BETA-1,4-MANNOSYLTRANSFERASE EGH"/>
    <property type="match status" value="1"/>
</dbReference>
<keyword evidence="1" id="KW-1133">Transmembrane helix</keyword>
<keyword evidence="1" id="KW-0472">Membrane</keyword>
<comment type="caution">
    <text evidence="3">The sequence shown here is derived from an EMBL/GenBank/DDBJ whole genome shotgun (WGS) entry which is preliminary data.</text>
</comment>
<dbReference type="Gene3D" id="3.90.550.10">
    <property type="entry name" value="Spore Coat Polysaccharide Biosynthesis Protein SpsA, Chain A"/>
    <property type="match status" value="1"/>
</dbReference>
<name>A0ABD3UHI0_SINWO</name>
<keyword evidence="4" id="KW-1185">Reference proteome</keyword>
<feature type="transmembrane region" description="Helical" evidence="1">
    <location>
        <begin position="343"/>
        <end position="368"/>
    </location>
</feature>
<feature type="transmembrane region" description="Helical" evidence="1">
    <location>
        <begin position="12"/>
        <end position="31"/>
    </location>
</feature>
<sequence>MNKQSGTWIKKLKHYVSIALMFVFMIGATMLNICYDVNDDTEYDVFTVRVVYFILLTPFVSVPMVLGNFLGLVCFNPFEETKRPKVNAVTLPRICFRVVTRGIYKDLVLSNLQRNREICSQSELCNYIFEVVSDVHIPGIDEYCRQIVLPSTYKTKRGTLFKARALNFCLEPGVSMVQDNEWIVHLDEETTLSESSINGIITFITEGKADIGQGPISYANDEVVNWLTTLSDSIRVAIDYGLFRFQLAVFHRPYFGFKGSYVVVKQGVEKEVGLDVGPNGSIAEDIYFALLACNRGFTFDFVSGEMQEKSPFTCMDFIRQRRRWFVGQMFTVLSKDIPIKCKIGLMISLACNIVMPLSTSIIFINLYYPFPKPLIIHIIMGFIVGMLTFMYLFGSAKSIGSRPWNFFKYFAVYCLIITIVIPTASCMECVATVWGLFSLNSTQFYVVKKNIVEFTKSRSRVLEKLV</sequence>
<feature type="transmembrane region" description="Helical" evidence="1">
    <location>
        <begin position="406"/>
        <end position="437"/>
    </location>
</feature>
<dbReference type="InterPro" id="IPR029044">
    <property type="entry name" value="Nucleotide-diphossugar_trans"/>
</dbReference>
<dbReference type="Proteomes" id="UP001634394">
    <property type="component" value="Unassembled WGS sequence"/>
</dbReference>
<organism evidence="3 4">
    <name type="scientific">Sinanodonta woodiana</name>
    <name type="common">Chinese pond mussel</name>
    <name type="synonym">Anodonta woodiana</name>
    <dbReference type="NCBI Taxonomy" id="1069815"/>
    <lineage>
        <taxon>Eukaryota</taxon>
        <taxon>Metazoa</taxon>
        <taxon>Spiralia</taxon>
        <taxon>Lophotrochozoa</taxon>
        <taxon>Mollusca</taxon>
        <taxon>Bivalvia</taxon>
        <taxon>Autobranchia</taxon>
        <taxon>Heteroconchia</taxon>
        <taxon>Palaeoheterodonta</taxon>
        <taxon>Unionida</taxon>
        <taxon>Unionoidea</taxon>
        <taxon>Unionidae</taxon>
        <taxon>Unioninae</taxon>
        <taxon>Sinanodonta</taxon>
    </lineage>
</organism>
<evidence type="ECO:0000313" key="3">
    <source>
        <dbReference type="EMBL" id="KAL3848003.1"/>
    </source>
</evidence>
<evidence type="ECO:0000256" key="1">
    <source>
        <dbReference type="SAM" id="Phobius"/>
    </source>
</evidence>